<keyword evidence="3" id="KW-0238">DNA-binding</keyword>
<keyword evidence="2" id="KW-0815">Transposition</keyword>
<evidence type="ECO:0000256" key="4">
    <source>
        <dbReference type="ARBA" id="ARBA00023172"/>
    </source>
</evidence>
<dbReference type="Pfam" id="PF01526">
    <property type="entry name" value="DDE_Tnp_Tn3"/>
    <property type="match status" value="1"/>
</dbReference>
<dbReference type="GO" id="GO:0006313">
    <property type="term" value="P:DNA transposition"/>
    <property type="evidence" value="ECO:0007669"/>
    <property type="project" value="InterPro"/>
</dbReference>
<dbReference type="Pfam" id="PF13700">
    <property type="entry name" value="DUF4158"/>
    <property type="match status" value="1"/>
</dbReference>
<accession>A0A7W9WEH8</accession>
<dbReference type="InterPro" id="IPR047653">
    <property type="entry name" value="Tn3-like_transpos"/>
</dbReference>
<evidence type="ECO:0000313" key="9">
    <source>
        <dbReference type="Proteomes" id="UP000532746"/>
    </source>
</evidence>
<dbReference type="InterPro" id="IPR025296">
    <property type="entry name" value="DUF4158"/>
</dbReference>
<dbReference type="AlphaFoldDB" id="A0A7W9WEH8"/>
<feature type="domain" description="Tn3 transposase DDE" evidence="6">
    <location>
        <begin position="601"/>
        <end position="992"/>
    </location>
</feature>
<keyword evidence="4" id="KW-0233">DNA recombination</keyword>
<dbReference type="RefSeq" id="WP_183405588.1">
    <property type="nucleotide sequence ID" value="NZ_JACHGG010000016.1"/>
</dbReference>
<name>A0A7W9WEH8_9BACT</name>
<keyword evidence="9" id="KW-1185">Reference proteome</keyword>
<dbReference type="GO" id="GO:0003677">
    <property type="term" value="F:DNA binding"/>
    <property type="evidence" value="ECO:0007669"/>
    <property type="project" value="UniProtKB-KW"/>
</dbReference>
<proteinExistence type="inferred from homology"/>
<organism evidence="8 9">
    <name type="scientific">Hymenobacter luteus</name>
    <dbReference type="NCBI Taxonomy" id="1411122"/>
    <lineage>
        <taxon>Bacteria</taxon>
        <taxon>Pseudomonadati</taxon>
        <taxon>Bacteroidota</taxon>
        <taxon>Cytophagia</taxon>
        <taxon>Cytophagales</taxon>
        <taxon>Hymenobacteraceae</taxon>
        <taxon>Hymenobacter</taxon>
    </lineage>
</organism>
<evidence type="ECO:0000259" key="6">
    <source>
        <dbReference type="Pfam" id="PF01526"/>
    </source>
</evidence>
<dbReference type="Proteomes" id="UP000532746">
    <property type="component" value="Unassembled WGS sequence"/>
</dbReference>
<protein>
    <submittedName>
        <fullName evidence="8">TnpA family transposase</fullName>
    </submittedName>
</protein>
<evidence type="ECO:0000259" key="7">
    <source>
        <dbReference type="Pfam" id="PF13700"/>
    </source>
</evidence>
<gene>
    <name evidence="8" type="ORF">HNQ93_004387</name>
</gene>
<evidence type="ECO:0000256" key="3">
    <source>
        <dbReference type="ARBA" id="ARBA00023125"/>
    </source>
</evidence>
<evidence type="ECO:0000256" key="5">
    <source>
        <dbReference type="SAM" id="MobiDB-lite"/>
    </source>
</evidence>
<feature type="region of interest" description="Disordered" evidence="5">
    <location>
        <begin position="557"/>
        <end position="585"/>
    </location>
</feature>
<reference evidence="8 9" key="1">
    <citation type="submission" date="2020-08" db="EMBL/GenBank/DDBJ databases">
        <title>Genomic Encyclopedia of Type Strains, Phase IV (KMG-IV): sequencing the most valuable type-strain genomes for metagenomic binning, comparative biology and taxonomic classification.</title>
        <authorList>
            <person name="Goeker M."/>
        </authorList>
    </citation>
    <scope>NUCLEOTIDE SEQUENCE [LARGE SCALE GENOMIC DNA]</scope>
    <source>
        <strain evidence="8 9">DSM 26718</strain>
    </source>
</reference>
<comment type="caution">
    <text evidence="8">The sequence shown here is derived from an EMBL/GenBank/DDBJ whole genome shotgun (WGS) entry which is preliminary data.</text>
</comment>
<dbReference type="NCBIfam" id="NF033527">
    <property type="entry name" value="transpos_Tn3"/>
    <property type="match status" value="1"/>
</dbReference>
<dbReference type="InterPro" id="IPR002513">
    <property type="entry name" value="Tn3_Tnp_DDE_dom"/>
</dbReference>
<dbReference type="EMBL" id="JACHGG010000016">
    <property type="protein sequence ID" value="MBB6061506.1"/>
    <property type="molecule type" value="Genomic_DNA"/>
</dbReference>
<evidence type="ECO:0000313" key="8">
    <source>
        <dbReference type="EMBL" id="MBB6061506.1"/>
    </source>
</evidence>
<sequence length="1023" mass="115572">MARHLPLLDDAQRRAFEHPPKWTATQRKLYCHLPDWATQVLSSLVTPHSRGGFAVQVSYFQATGRFYPADRFRAADLAHVQQRYRLGPVAWERYDKATRFHHRQLILQQCGVAPFEQVEAAVRAQVTHFARQQMNPTAVFRSAVDTLRARRWEVPTYAALAGVVTDAFRTVEQQLTTQLAALLTPAVRQQLDGLFATEADEPAHSHRPYRLTTLKRSRELMRAAAIRANVQDYAVLQALFGQVYPIVQALDLSEEMVRYYARYVERAQVFQVRQQADKKYLMVLCFLVYQYYQVGDLLTETLLQAVQTHRNAAQRDTQERVYRQQQDTAAQWRQVLDGVVAHSAALAALEHMAFAFDRTNDEKVAALLAWLHTPDVTAFTQVRTSAQQLRQGGGGSASGPYYQVIEERSRALQRRLGDILRRVAYDGPADSPLAQALQHYRTRDGQLGSQLPTSFLKPVERAALAEAASPVSLYKALLVGYVADHLKAGKLNLTHSLRYRPFDTYLLDAAAWAAQREELLVRTNLTHLREPTPFLDALQAQLAAAFARTFDRLAAGTNPGVQPRAGGGRPRFLPPARPADEEAPPPRPLFPAPGLISLHEALHTVDQACRFTECLEHWNPRHRPPRPAARVFFAAVMAYGCNLGLTRMAHATKQVAQSTLENTVNWYLSLENLRRANDAVLALTGKLPVSRLFRRDPSQTHTSSDGQKYYVAVDSIHATHSYKYFGQDKGIVSYGFLDDRHRLFHSVTINASEREAAYLLDGLLHNDVVESTIHSTDTHGFTEVNFAVTFLIQVAFAPRIQSFQDQQLYAFAGMEVPDLTTHGLAPVKRLDRALIEAQWDTLVRLVVSLKHKHVTASTVLRRLNSYSQHHPVYLALRELGRAVKTEFLLRYMDDQGLRKRIDEQLDKLESTHSFARAVFYGQNGQLPYAGKEEQQVADACKRLVQNVIVCWNCLYLNQYLLQAPAAERQAVADAIAASSPVSWQHINLHGEFDFSDESLKDSLRFDLDALFAFRWEEPPAPAV</sequence>
<feature type="domain" description="DUF4158" evidence="7">
    <location>
        <begin position="7"/>
        <end position="166"/>
    </location>
</feature>
<comment type="similarity">
    <text evidence="1">Belongs to the transposase 7 family.</text>
</comment>
<evidence type="ECO:0000256" key="1">
    <source>
        <dbReference type="ARBA" id="ARBA00009402"/>
    </source>
</evidence>
<dbReference type="GO" id="GO:0004803">
    <property type="term" value="F:transposase activity"/>
    <property type="evidence" value="ECO:0007669"/>
    <property type="project" value="InterPro"/>
</dbReference>
<evidence type="ECO:0000256" key="2">
    <source>
        <dbReference type="ARBA" id="ARBA00022578"/>
    </source>
</evidence>